<proteinExistence type="predicted"/>
<dbReference type="PROSITE" id="PS50157">
    <property type="entry name" value="ZINC_FINGER_C2H2_2"/>
    <property type="match status" value="1"/>
</dbReference>
<name>A0AAE0HTL1_9PEZI</name>
<keyword evidence="1" id="KW-0479">Metal-binding</keyword>
<comment type="caution">
    <text evidence="4">The sequence shown here is derived from an EMBL/GenBank/DDBJ whole genome shotgun (WGS) entry which is preliminary data.</text>
</comment>
<feature type="compositionally biased region" description="Low complexity" evidence="2">
    <location>
        <begin position="1279"/>
        <end position="1296"/>
    </location>
</feature>
<feature type="domain" description="C2H2-type" evidence="3">
    <location>
        <begin position="94"/>
        <end position="123"/>
    </location>
</feature>
<reference evidence="4" key="1">
    <citation type="journal article" date="2023" name="Mol. Phylogenet. Evol.">
        <title>Genome-scale phylogeny and comparative genomics of the fungal order Sordariales.</title>
        <authorList>
            <person name="Hensen N."/>
            <person name="Bonometti L."/>
            <person name="Westerberg I."/>
            <person name="Brannstrom I.O."/>
            <person name="Guillou S."/>
            <person name="Cros-Aarteil S."/>
            <person name="Calhoun S."/>
            <person name="Haridas S."/>
            <person name="Kuo A."/>
            <person name="Mondo S."/>
            <person name="Pangilinan J."/>
            <person name="Riley R."/>
            <person name="LaButti K."/>
            <person name="Andreopoulos B."/>
            <person name="Lipzen A."/>
            <person name="Chen C."/>
            <person name="Yan M."/>
            <person name="Daum C."/>
            <person name="Ng V."/>
            <person name="Clum A."/>
            <person name="Steindorff A."/>
            <person name="Ohm R.A."/>
            <person name="Martin F."/>
            <person name="Silar P."/>
            <person name="Natvig D.O."/>
            <person name="Lalanne C."/>
            <person name="Gautier V."/>
            <person name="Ament-Velasquez S.L."/>
            <person name="Kruys A."/>
            <person name="Hutchinson M.I."/>
            <person name="Powell A.J."/>
            <person name="Barry K."/>
            <person name="Miller A.N."/>
            <person name="Grigoriev I.V."/>
            <person name="Debuchy R."/>
            <person name="Gladieux P."/>
            <person name="Hiltunen Thoren M."/>
            <person name="Johannesson H."/>
        </authorList>
    </citation>
    <scope>NUCLEOTIDE SEQUENCE</scope>
    <source>
        <strain evidence="4">CBS 118394</strain>
    </source>
</reference>
<dbReference type="SMART" id="SM00355">
    <property type="entry name" value="ZnF_C2H2"/>
    <property type="match status" value="3"/>
</dbReference>
<accession>A0AAE0HTL1</accession>
<dbReference type="Gene3D" id="3.30.160.60">
    <property type="entry name" value="Classic Zinc Finger"/>
    <property type="match status" value="1"/>
</dbReference>
<feature type="region of interest" description="Disordered" evidence="2">
    <location>
        <begin position="1"/>
        <end position="45"/>
    </location>
</feature>
<feature type="compositionally biased region" description="Basic residues" evidence="2">
    <location>
        <begin position="1365"/>
        <end position="1375"/>
    </location>
</feature>
<sequence length="1375" mass="152677">MLTENSKRQAEAGDSERNDDEYSIHINGRPENGKAISLDTGKPVEIEERGDESIRFIGRSASQEAEDDMGEEIQMMRSMARRKKEAAPEELAPNKCREPGCDKEFKRQYDLTKHEKRHSRPWKCPVSTCKYHEYGWPTEKEMERHHSDKHSMAPPMYECAFKPCIYMSKRESNCKQHMEKAHGWHYVRSNPNGKKRQTPDFRLQDDGSNEDFILFPSDSVTGPMFNESLFAPEVPNMATGYSEPTSQDFLNTFNGLGAFDESVDATLPGEYGDFTLFNDPNTIVDTASKFPTPNTDSGYGSVGRLSMMQTPEDVPQDPTGDAGEVDYAATVYSVAQSVSEDDVEMYTLQFAETLVDYVTTETAKRSEEDAQLVEALGRSLPRLLRAFALRLGCTGSGRTEREIMFFIHKYRNNIASRFQSALAMDSQSCGSGGSSHRKERVDMSTVHAFIRGWLDGLGNDDIEPPFQLPDLDDEGFDAAGAAGEEDDDIIALPSKGDYTKIVFKSAAYLWLTAALKRELSLATVPGQERTCGRIHNQVVRHLEAGCPKEVSNRRPSERFTLNLTADWDPVAFLKQQFAGSTGPLGKLLAETITLTGSATDAQALPCEMYIRQTWPASGPCLLSILKRALDSGSECEGTLPDKTFIKLKVDSRLSVEVQGSSDSVAEVVEQIAWLGAAMRTSETDKDLFFSLPVIDISPHLKGLASKSVCSLHFLTRKISSDPSTAGQCWHKLFRNPVVVEGYPIPRRSRYNSGLEVPLNMMSRLTESPRIHQYAGKSLLKGFSTAVFPTDTMDGALVWHLSCTDDGSRLPYPNFEDIRCVDTALDEIANGRHILGWCTEARICAGSKDMNYDIKGSKLKPPGKDFCLEKVSFSVGQIVTGGCQFSVGHKDIPVRITRGGYIAKLRWIRQRYFTLWDVDDNRGWLVDGASTLLHLLRASLHQSSTDEFSTEFLFDESQFREPSQQAYNTGAALEVLLNQTNRALVLYREEQRTETIERVMPDGRIESTPHTRVQTTTIQDRTEQLYETLEKLVDHKTRVEASYKGVNAKPRLHDRLEGWDFADLAGDRDPFHLKVATLPTHAISTTWVDYTRAIPAVTLFGRGFGDLVRPSTICPKQQICQDWAMVPRDQHYLCVSVADLRTITERIGDASTNPVTIAPGITWHISESSSPTSPFSRCACEGSKTPATFHPQIPIPIQELAPSAMNFLYNRDNTALAAADMLSTYPNGALIFGTPPTRKWSWKATPQTTTTTALLAEHGSEKDSLSSDSDLSHKTSRVSLSFSSGSSSRSQDDLNSNHTLPAGATTPPTSVATSDEGSGSGRREEQAKGGGSDKKRGAWWTWNDDRHNGGDSSQSESAERESGLLRRIKRARASGK</sequence>
<keyword evidence="1" id="KW-0863">Zinc-finger</keyword>
<gene>
    <name evidence="4" type="ORF">B0H66DRAFT_568660</name>
</gene>
<dbReference type="PROSITE" id="PS00028">
    <property type="entry name" value="ZINC_FINGER_C2H2_1"/>
    <property type="match status" value="1"/>
</dbReference>
<protein>
    <recommendedName>
        <fullName evidence="3">C2H2-type domain-containing protein</fullName>
    </recommendedName>
</protein>
<keyword evidence="1" id="KW-0862">Zinc</keyword>
<dbReference type="EMBL" id="JAUEDM010000008">
    <property type="protein sequence ID" value="KAK3312688.1"/>
    <property type="molecule type" value="Genomic_DNA"/>
</dbReference>
<reference evidence="4" key="2">
    <citation type="submission" date="2023-06" db="EMBL/GenBank/DDBJ databases">
        <authorList>
            <consortium name="Lawrence Berkeley National Laboratory"/>
            <person name="Haridas S."/>
            <person name="Hensen N."/>
            <person name="Bonometti L."/>
            <person name="Westerberg I."/>
            <person name="Brannstrom I.O."/>
            <person name="Guillou S."/>
            <person name="Cros-Aarteil S."/>
            <person name="Calhoun S."/>
            <person name="Kuo A."/>
            <person name="Mondo S."/>
            <person name="Pangilinan J."/>
            <person name="Riley R."/>
            <person name="Labutti K."/>
            <person name="Andreopoulos B."/>
            <person name="Lipzen A."/>
            <person name="Chen C."/>
            <person name="Yanf M."/>
            <person name="Daum C."/>
            <person name="Ng V."/>
            <person name="Clum A."/>
            <person name="Steindorff A."/>
            <person name="Ohm R."/>
            <person name="Martin F."/>
            <person name="Silar P."/>
            <person name="Natvig D."/>
            <person name="Lalanne C."/>
            <person name="Gautier V."/>
            <person name="Ament-Velasquez S.L."/>
            <person name="Kruys A."/>
            <person name="Hutchinson M.I."/>
            <person name="Powell A.J."/>
            <person name="Barry K."/>
            <person name="Miller A.N."/>
            <person name="Grigoriev I.V."/>
            <person name="Debuchy R."/>
            <person name="Gladieux P."/>
            <person name="Thoren M.H."/>
            <person name="Johannesson H."/>
        </authorList>
    </citation>
    <scope>NUCLEOTIDE SEQUENCE</scope>
    <source>
        <strain evidence="4">CBS 118394</strain>
    </source>
</reference>
<evidence type="ECO:0000256" key="2">
    <source>
        <dbReference type="SAM" id="MobiDB-lite"/>
    </source>
</evidence>
<dbReference type="Proteomes" id="UP001283341">
    <property type="component" value="Unassembled WGS sequence"/>
</dbReference>
<evidence type="ECO:0000313" key="5">
    <source>
        <dbReference type="Proteomes" id="UP001283341"/>
    </source>
</evidence>
<keyword evidence="5" id="KW-1185">Reference proteome</keyword>
<evidence type="ECO:0000259" key="3">
    <source>
        <dbReference type="PROSITE" id="PS50157"/>
    </source>
</evidence>
<feature type="compositionally biased region" description="Basic and acidic residues" evidence="2">
    <location>
        <begin position="1"/>
        <end position="23"/>
    </location>
</feature>
<dbReference type="GO" id="GO:0008270">
    <property type="term" value="F:zinc ion binding"/>
    <property type="evidence" value="ECO:0007669"/>
    <property type="project" value="UniProtKB-KW"/>
</dbReference>
<feature type="compositionally biased region" description="Polar residues" evidence="2">
    <location>
        <begin position="1305"/>
        <end position="1316"/>
    </location>
</feature>
<feature type="compositionally biased region" description="Basic and acidic residues" evidence="2">
    <location>
        <begin position="1320"/>
        <end position="1335"/>
    </location>
</feature>
<dbReference type="InterPro" id="IPR013087">
    <property type="entry name" value="Znf_C2H2_type"/>
</dbReference>
<organism evidence="4 5">
    <name type="scientific">Apodospora peruviana</name>
    <dbReference type="NCBI Taxonomy" id="516989"/>
    <lineage>
        <taxon>Eukaryota</taxon>
        <taxon>Fungi</taxon>
        <taxon>Dikarya</taxon>
        <taxon>Ascomycota</taxon>
        <taxon>Pezizomycotina</taxon>
        <taxon>Sordariomycetes</taxon>
        <taxon>Sordariomycetidae</taxon>
        <taxon>Sordariales</taxon>
        <taxon>Lasiosphaeriaceae</taxon>
        <taxon>Apodospora</taxon>
    </lineage>
</organism>
<evidence type="ECO:0000256" key="1">
    <source>
        <dbReference type="PROSITE-ProRule" id="PRU00042"/>
    </source>
</evidence>
<evidence type="ECO:0000313" key="4">
    <source>
        <dbReference type="EMBL" id="KAK3312688.1"/>
    </source>
</evidence>
<feature type="region of interest" description="Disordered" evidence="2">
    <location>
        <begin position="1279"/>
        <end position="1375"/>
    </location>
</feature>